<dbReference type="SUPFAM" id="SSF55021">
    <property type="entry name" value="ACT-like"/>
    <property type="match status" value="1"/>
</dbReference>
<evidence type="ECO:0000256" key="3">
    <source>
        <dbReference type="ARBA" id="ARBA00021872"/>
    </source>
</evidence>
<dbReference type="Gene3D" id="3.40.190.10">
    <property type="entry name" value="Periplasmic binding protein-like II"/>
    <property type="match status" value="2"/>
</dbReference>
<evidence type="ECO:0000256" key="8">
    <source>
        <dbReference type="ARBA" id="ARBA00047848"/>
    </source>
</evidence>
<dbReference type="PROSITE" id="PS51671">
    <property type="entry name" value="ACT"/>
    <property type="match status" value="1"/>
</dbReference>
<feature type="site" description="Essential for prephenate dehydratase activity" evidence="9">
    <location>
        <position position="171"/>
    </location>
</feature>
<dbReference type="RefSeq" id="WP_141611457.1">
    <property type="nucleotide sequence ID" value="NZ_VIGC02000025.1"/>
</dbReference>
<dbReference type="EMBL" id="VIGC01000025">
    <property type="protein sequence ID" value="TQE94350.1"/>
    <property type="molecule type" value="Genomic_DNA"/>
</dbReference>
<keyword evidence="5 10" id="KW-0057">Aromatic amino acid biosynthesis</keyword>
<dbReference type="Pfam" id="PF00800">
    <property type="entry name" value="PDT"/>
    <property type="match status" value="1"/>
</dbReference>
<dbReference type="PIRSF" id="PIRSF001500">
    <property type="entry name" value="Chor_mut_pdt_Ppr"/>
    <property type="match status" value="1"/>
</dbReference>
<dbReference type="Proteomes" id="UP000317371">
    <property type="component" value="Unassembled WGS sequence"/>
</dbReference>
<dbReference type="CDD" id="cd13631">
    <property type="entry name" value="PBP2_Ct-PDT_like"/>
    <property type="match status" value="1"/>
</dbReference>
<dbReference type="FunFam" id="3.40.190.10:FF:000029">
    <property type="entry name" value="Chorismate mutase/Prephenate dehydratase"/>
    <property type="match status" value="1"/>
</dbReference>
<reference evidence="13 14" key="1">
    <citation type="submission" date="2019-06" db="EMBL/GenBank/DDBJ databases">
        <title>Genome sequence of Litorilinea aerophila BAA-2444.</title>
        <authorList>
            <person name="Maclea K.S."/>
            <person name="Maurais E.G."/>
            <person name="Iannazzi L.C."/>
        </authorList>
    </citation>
    <scope>NUCLEOTIDE SEQUENCE [LARGE SCALE GENOMIC DNA]</scope>
    <source>
        <strain evidence="13 14">ATCC BAA-2444</strain>
    </source>
</reference>
<evidence type="ECO:0000313" key="14">
    <source>
        <dbReference type="Proteomes" id="UP000317371"/>
    </source>
</evidence>
<comment type="catalytic activity">
    <reaction evidence="8 10">
        <text>prephenate + H(+) = 3-phenylpyruvate + CO2 + H2O</text>
        <dbReference type="Rhea" id="RHEA:21648"/>
        <dbReference type="ChEBI" id="CHEBI:15377"/>
        <dbReference type="ChEBI" id="CHEBI:15378"/>
        <dbReference type="ChEBI" id="CHEBI:16526"/>
        <dbReference type="ChEBI" id="CHEBI:18005"/>
        <dbReference type="ChEBI" id="CHEBI:29934"/>
        <dbReference type="EC" id="4.2.1.51"/>
    </reaction>
</comment>
<dbReference type="PANTHER" id="PTHR21022:SF19">
    <property type="entry name" value="PREPHENATE DEHYDRATASE-RELATED"/>
    <property type="match status" value="1"/>
</dbReference>
<feature type="domain" description="ACT" evidence="12">
    <location>
        <begin position="190"/>
        <end position="267"/>
    </location>
</feature>
<name>A0A540VC60_9CHLR</name>
<dbReference type="GO" id="GO:0005737">
    <property type="term" value="C:cytoplasm"/>
    <property type="evidence" value="ECO:0007669"/>
    <property type="project" value="TreeGrafter"/>
</dbReference>
<dbReference type="UniPathway" id="UPA00121">
    <property type="reaction ID" value="UER00345"/>
</dbReference>
<accession>A0A540VC60</accession>
<dbReference type="NCBIfam" id="NF008865">
    <property type="entry name" value="PRK11898.1"/>
    <property type="match status" value="1"/>
</dbReference>
<dbReference type="FunFam" id="3.30.70.260:FF:000012">
    <property type="entry name" value="Prephenate dehydratase"/>
    <property type="match status" value="1"/>
</dbReference>
<evidence type="ECO:0000256" key="1">
    <source>
        <dbReference type="ARBA" id="ARBA00004741"/>
    </source>
</evidence>
<evidence type="ECO:0000256" key="4">
    <source>
        <dbReference type="ARBA" id="ARBA00022605"/>
    </source>
</evidence>
<sequence length="287" mass="32148">MTIVAFQGEPGAYSEEAVRQHFGDQVETLPCRAFEHIFEAVEAGRADFGAVPVENSAAGSINKSYDLLLEHDLKVHGEILLRVRHNLLTLPGQAHKIREVRSHFQALAQCENFLNRHNYIAVPWYDTAGSAKDLAENPVEGVGVIASKLAAQHYNLEIVQEGIEDLRHNYTRFFVVGKGDAPRVENAKTSLVFAVPNIAGSLYEALGEFARRHINLTKLESRPRRNRPWQYVFYLDFEGHWQDPNAGEALLHLLNRAAFVKLLGSYPPASLENGEEEVTAQSQLLQI</sequence>
<dbReference type="InterPro" id="IPR002912">
    <property type="entry name" value="ACT_dom"/>
</dbReference>
<keyword evidence="14" id="KW-1185">Reference proteome</keyword>
<evidence type="ECO:0000256" key="10">
    <source>
        <dbReference type="RuleBase" id="RU361254"/>
    </source>
</evidence>
<dbReference type="GO" id="GO:0009094">
    <property type="term" value="P:L-phenylalanine biosynthetic process"/>
    <property type="evidence" value="ECO:0007669"/>
    <property type="project" value="UniProtKB-UniPathway"/>
</dbReference>
<dbReference type="InterPro" id="IPR018528">
    <property type="entry name" value="Preph_deHydtase_CS"/>
</dbReference>
<dbReference type="Gene3D" id="3.30.70.260">
    <property type="match status" value="1"/>
</dbReference>
<dbReference type="InterPro" id="IPR001086">
    <property type="entry name" value="Preph_deHydtase"/>
</dbReference>
<dbReference type="AlphaFoldDB" id="A0A540VC60"/>
<keyword evidence="4 10" id="KW-0028">Amino-acid biosynthesis</keyword>
<feature type="domain" description="Prephenate dehydratase" evidence="11">
    <location>
        <begin position="3"/>
        <end position="178"/>
    </location>
</feature>
<dbReference type="GO" id="GO:0004664">
    <property type="term" value="F:prephenate dehydratase activity"/>
    <property type="evidence" value="ECO:0007669"/>
    <property type="project" value="UniProtKB-UniRule"/>
</dbReference>
<dbReference type="InterPro" id="IPR008242">
    <property type="entry name" value="Chor_mutase/pphenate_deHydtase"/>
</dbReference>
<dbReference type="PROSITE" id="PS00858">
    <property type="entry name" value="PREPHENATE_DEHYDR_2"/>
    <property type="match status" value="1"/>
</dbReference>
<keyword evidence="6 10" id="KW-0584">Phenylalanine biosynthesis</keyword>
<dbReference type="SUPFAM" id="SSF53850">
    <property type="entry name" value="Periplasmic binding protein-like II"/>
    <property type="match status" value="1"/>
</dbReference>
<dbReference type="CDD" id="cd04905">
    <property type="entry name" value="ACT_CM-PDT"/>
    <property type="match status" value="1"/>
</dbReference>
<evidence type="ECO:0000256" key="9">
    <source>
        <dbReference type="PIRSR" id="PIRSR001500-2"/>
    </source>
</evidence>
<evidence type="ECO:0000313" key="13">
    <source>
        <dbReference type="EMBL" id="TQE94350.1"/>
    </source>
</evidence>
<comment type="caution">
    <text evidence="13">The sequence shown here is derived from an EMBL/GenBank/DDBJ whole genome shotgun (WGS) entry which is preliminary data.</text>
</comment>
<proteinExistence type="predicted"/>
<evidence type="ECO:0000256" key="2">
    <source>
        <dbReference type="ARBA" id="ARBA00013147"/>
    </source>
</evidence>
<dbReference type="OrthoDB" id="9802281at2"/>
<organism evidence="13 14">
    <name type="scientific">Litorilinea aerophila</name>
    <dbReference type="NCBI Taxonomy" id="1204385"/>
    <lineage>
        <taxon>Bacteria</taxon>
        <taxon>Bacillati</taxon>
        <taxon>Chloroflexota</taxon>
        <taxon>Caldilineae</taxon>
        <taxon>Caldilineales</taxon>
        <taxon>Caldilineaceae</taxon>
        <taxon>Litorilinea</taxon>
    </lineage>
</organism>
<dbReference type="InterPro" id="IPR045865">
    <property type="entry name" value="ACT-like_dom_sf"/>
</dbReference>
<dbReference type="EC" id="4.2.1.51" evidence="2 10"/>
<dbReference type="PROSITE" id="PS51171">
    <property type="entry name" value="PREPHENATE_DEHYDR_3"/>
    <property type="match status" value="1"/>
</dbReference>
<dbReference type="InParanoid" id="A0A540VC60"/>
<comment type="pathway">
    <text evidence="1 10">Amino-acid biosynthesis; L-phenylalanine biosynthesis; phenylpyruvate from prephenate: step 1/1.</text>
</comment>
<evidence type="ECO:0000256" key="6">
    <source>
        <dbReference type="ARBA" id="ARBA00023222"/>
    </source>
</evidence>
<dbReference type="FunCoup" id="A0A540VC60">
    <property type="interactions" value="352"/>
</dbReference>
<keyword evidence="7 10" id="KW-0456">Lyase</keyword>
<evidence type="ECO:0000256" key="5">
    <source>
        <dbReference type="ARBA" id="ARBA00023141"/>
    </source>
</evidence>
<dbReference type="PANTHER" id="PTHR21022">
    <property type="entry name" value="PREPHENATE DEHYDRATASE P PROTEIN"/>
    <property type="match status" value="1"/>
</dbReference>
<protein>
    <recommendedName>
        <fullName evidence="3 10">Prephenate dehydratase</fullName>
        <shortName evidence="10">PDT</shortName>
        <ecNumber evidence="2 10">4.2.1.51</ecNumber>
    </recommendedName>
</protein>
<evidence type="ECO:0000259" key="11">
    <source>
        <dbReference type="PROSITE" id="PS51171"/>
    </source>
</evidence>
<gene>
    <name evidence="10 13" type="primary">pheA</name>
    <name evidence="13" type="ORF">FKZ61_17545</name>
</gene>
<evidence type="ECO:0000256" key="7">
    <source>
        <dbReference type="ARBA" id="ARBA00023239"/>
    </source>
</evidence>
<evidence type="ECO:0000259" key="12">
    <source>
        <dbReference type="PROSITE" id="PS51671"/>
    </source>
</evidence>